<name>A0ABU2KT96_9ACTN</name>
<organism evidence="1 2">
    <name type="scientific">Streptomonospora wellingtoniae</name>
    <dbReference type="NCBI Taxonomy" id="3075544"/>
    <lineage>
        <taxon>Bacteria</taxon>
        <taxon>Bacillati</taxon>
        <taxon>Actinomycetota</taxon>
        <taxon>Actinomycetes</taxon>
        <taxon>Streptosporangiales</taxon>
        <taxon>Nocardiopsidaceae</taxon>
        <taxon>Streptomonospora</taxon>
    </lineage>
</organism>
<dbReference type="EMBL" id="JAVREK010000009">
    <property type="protein sequence ID" value="MDT0302507.1"/>
    <property type="molecule type" value="Genomic_DNA"/>
</dbReference>
<accession>A0ABU2KT96</accession>
<evidence type="ECO:0000313" key="1">
    <source>
        <dbReference type="EMBL" id="MDT0302507.1"/>
    </source>
</evidence>
<reference evidence="2" key="1">
    <citation type="submission" date="2023-07" db="EMBL/GenBank/DDBJ databases">
        <title>30 novel species of actinomycetes from the DSMZ collection.</title>
        <authorList>
            <person name="Nouioui I."/>
        </authorList>
    </citation>
    <scope>NUCLEOTIDE SEQUENCE [LARGE SCALE GENOMIC DNA]</scope>
    <source>
        <strain evidence="2">DSM 45055</strain>
    </source>
</reference>
<gene>
    <name evidence="1" type="ORF">RM446_10345</name>
</gene>
<dbReference type="Proteomes" id="UP001183226">
    <property type="component" value="Unassembled WGS sequence"/>
</dbReference>
<evidence type="ECO:0008006" key="3">
    <source>
        <dbReference type="Google" id="ProtNLM"/>
    </source>
</evidence>
<keyword evidence="2" id="KW-1185">Reference proteome</keyword>
<protein>
    <recommendedName>
        <fullName evidence="3">ESX-1 secretion-associated protein</fullName>
    </recommendedName>
</protein>
<dbReference type="RefSeq" id="WP_311544996.1">
    <property type="nucleotide sequence ID" value="NZ_JAVREK010000009.1"/>
</dbReference>
<proteinExistence type="predicted"/>
<comment type="caution">
    <text evidence="1">The sequence shown here is derived from an EMBL/GenBank/DDBJ whole genome shotgun (WGS) entry which is preliminary data.</text>
</comment>
<sequence>MGSGPVGANPGDAVERGGAAEAVADTFTGLSTDFQTLVEQAGQDAAEPLCREGYAAFLELAAPWIRDVQEYGTDLAGNIAAAGERAGAADDGADAGFRTARALLAERIDGRTSPYSPRH</sequence>
<evidence type="ECO:0000313" key="2">
    <source>
        <dbReference type="Proteomes" id="UP001183226"/>
    </source>
</evidence>